<dbReference type="InterPro" id="IPR051681">
    <property type="entry name" value="Ser/Thr_Kinases-Pseudokinases"/>
</dbReference>
<gene>
    <name evidence="2" type="ORF">M9Y10_007903</name>
</gene>
<sequence>MFCDAPALMAVNCTFLDNELLCNTAYVPPQLFSSVIYAKTYTVIEKDTNKYFVFKMLKTSDLSDQDDNSYMQARLNFRNIIKEIEMLSRFNSPLIVKFHGACLCYKYKNSETFVNVLEYCQNGSLNNYIGKDNIIFNDTRKLNCIYGIASGRRYLHSHQFIHRNLNPRKILLDDRFIPKINDLSLAAIIDEKIVTMTNRVGIFAYMAPEMFKEDGIYSYPVDVYSFGILVHEILTGKLPFDGGFLEFLDFLKSGEKIKFSSNVPKCYQDLISKMLLLKTDKSFILENVDEDEFRIFCDFIEAPNSDESIPPSRIEIDESEMIQKLEVNIEPIDLKLFEKEELVGKGSFGKVYKVVDIRTNEK</sequence>
<dbReference type="Pfam" id="PF00069">
    <property type="entry name" value="Pkinase"/>
    <property type="match status" value="1"/>
</dbReference>
<dbReference type="PROSITE" id="PS50011">
    <property type="entry name" value="PROTEIN_KINASE_DOM"/>
    <property type="match status" value="1"/>
</dbReference>
<evidence type="ECO:0000313" key="3">
    <source>
        <dbReference type="Proteomes" id="UP001470230"/>
    </source>
</evidence>
<dbReference type="Proteomes" id="UP001470230">
    <property type="component" value="Unassembled WGS sequence"/>
</dbReference>
<dbReference type="PANTHER" id="PTHR44329">
    <property type="entry name" value="SERINE/THREONINE-PROTEIN KINASE TNNI3K-RELATED"/>
    <property type="match status" value="1"/>
</dbReference>
<name>A0ABR2J2M2_9EUKA</name>
<accession>A0ABR2J2M2</accession>
<comment type="caution">
    <text evidence="2">The sequence shown here is derived from an EMBL/GenBank/DDBJ whole genome shotgun (WGS) entry which is preliminary data.</text>
</comment>
<evidence type="ECO:0000313" key="2">
    <source>
        <dbReference type="EMBL" id="KAK8872142.1"/>
    </source>
</evidence>
<reference evidence="2 3" key="1">
    <citation type="submission" date="2024-04" db="EMBL/GenBank/DDBJ databases">
        <title>Tritrichomonas musculus Genome.</title>
        <authorList>
            <person name="Alves-Ferreira E."/>
            <person name="Grigg M."/>
            <person name="Lorenzi H."/>
            <person name="Galac M."/>
        </authorList>
    </citation>
    <scope>NUCLEOTIDE SEQUENCE [LARGE SCALE GENOMIC DNA]</scope>
    <source>
        <strain evidence="2 3">EAF2021</strain>
    </source>
</reference>
<feature type="domain" description="Protein kinase" evidence="1">
    <location>
        <begin position="26"/>
        <end position="294"/>
    </location>
</feature>
<dbReference type="PANTHER" id="PTHR44329:SF289">
    <property type="entry name" value="SERINE_THREONINE-PROTEIN KINASE VIK"/>
    <property type="match status" value="1"/>
</dbReference>
<dbReference type="Gene3D" id="1.10.510.10">
    <property type="entry name" value="Transferase(Phosphotransferase) domain 1"/>
    <property type="match status" value="1"/>
</dbReference>
<proteinExistence type="predicted"/>
<organism evidence="2 3">
    <name type="scientific">Tritrichomonas musculus</name>
    <dbReference type="NCBI Taxonomy" id="1915356"/>
    <lineage>
        <taxon>Eukaryota</taxon>
        <taxon>Metamonada</taxon>
        <taxon>Parabasalia</taxon>
        <taxon>Tritrichomonadida</taxon>
        <taxon>Tritrichomonadidae</taxon>
        <taxon>Tritrichomonas</taxon>
    </lineage>
</organism>
<dbReference type="SUPFAM" id="SSF56112">
    <property type="entry name" value="Protein kinase-like (PK-like)"/>
    <property type="match status" value="1"/>
</dbReference>
<evidence type="ECO:0000259" key="1">
    <source>
        <dbReference type="PROSITE" id="PS50011"/>
    </source>
</evidence>
<keyword evidence="3" id="KW-1185">Reference proteome</keyword>
<dbReference type="EMBL" id="JAPFFF010000013">
    <property type="protein sequence ID" value="KAK8872142.1"/>
    <property type="molecule type" value="Genomic_DNA"/>
</dbReference>
<protein>
    <recommendedName>
        <fullName evidence="1">Protein kinase domain-containing protein</fullName>
    </recommendedName>
</protein>
<dbReference type="InterPro" id="IPR000719">
    <property type="entry name" value="Prot_kinase_dom"/>
</dbReference>
<dbReference type="InterPro" id="IPR011009">
    <property type="entry name" value="Kinase-like_dom_sf"/>
</dbReference>